<dbReference type="OrthoDB" id="5899670at2"/>
<feature type="transmembrane region" description="Helical" evidence="1">
    <location>
        <begin position="16"/>
        <end position="35"/>
    </location>
</feature>
<accession>U3C4J1</accession>
<dbReference type="RefSeq" id="WP_021710069.1">
    <property type="nucleotide sequence ID" value="NZ_BAOB01000052.1"/>
</dbReference>
<comment type="caution">
    <text evidence="2">The sequence shown here is derived from an EMBL/GenBank/DDBJ whole genome shotgun (WGS) entry which is preliminary data.</text>
</comment>
<proteinExistence type="predicted"/>
<dbReference type="Proteomes" id="UP000016567">
    <property type="component" value="Unassembled WGS sequence"/>
</dbReference>
<name>U3C4J1_9VIBR</name>
<feature type="transmembrane region" description="Helical" evidence="1">
    <location>
        <begin position="41"/>
        <end position="61"/>
    </location>
</feature>
<evidence type="ECO:0008006" key="4">
    <source>
        <dbReference type="Google" id="ProtNLM"/>
    </source>
</evidence>
<sequence length="133" mass="15609">MNRNIEFRPHLWHSKMVLPMVTSYVAFTFIFNWFYEVDFQLWPFLVTVTSMVAVCSVLALFKKSHLSVVGNDVFLQGLKAELMVKEDMFGYEYIQITSNTETGYHRVKVTQNQFSFSDWALLLGKCNQKSFQK</sequence>
<dbReference type="EMBL" id="BATL01000041">
    <property type="protein sequence ID" value="GAD76319.1"/>
    <property type="molecule type" value="Genomic_DNA"/>
</dbReference>
<keyword evidence="3" id="KW-1185">Reference proteome</keyword>
<keyword evidence="1" id="KW-0812">Transmembrane</keyword>
<gene>
    <name evidence="2" type="ORF">VAZ01S_041_00190</name>
</gene>
<keyword evidence="1" id="KW-0472">Membrane</keyword>
<evidence type="ECO:0000256" key="1">
    <source>
        <dbReference type="SAM" id="Phobius"/>
    </source>
</evidence>
<dbReference type="AlphaFoldDB" id="U3C4J1"/>
<keyword evidence="1" id="KW-1133">Transmembrane helix</keyword>
<evidence type="ECO:0000313" key="2">
    <source>
        <dbReference type="EMBL" id="GAD76319.1"/>
    </source>
</evidence>
<dbReference type="eggNOG" id="ENOG5031N5D">
    <property type="taxonomic scope" value="Bacteria"/>
</dbReference>
<reference evidence="2 3" key="1">
    <citation type="submission" date="2013-09" db="EMBL/GenBank/DDBJ databases">
        <title>Whole genome shotgun sequence of Vibrio azureus NBRC 104587.</title>
        <authorList>
            <person name="Isaki S."/>
            <person name="Hosoyama A."/>
            <person name="Numata M."/>
            <person name="Hashimoto M."/>
            <person name="Hosoyama Y."/>
            <person name="Tsuchikane K."/>
            <person name="Noguchi M."/>
            <person name="Hirakata S."/>
            <person name="Ichikawa N."/>
            <person name="Ohji S."/>
            <person name="Yamazoe A."/>
            <person name="Fujita N."/>
        </authorList>
    </citation>
    <scope>NUCLEOTIDE SEQUENCE [LARGE SCALE GENOMIC DNA]</scope>
    <source>
        <strain evidence="2 3">NBRC 104587</strain>
    </source>
</reference>
<evidence type="ECO:0000313" key="3">
    <source>
        <dbReference type="Proteomes" id="UP000016567"/>
    </source>
</evidence>
<protein>
    <recommendedName>
        <fullName evidence="4">Pore-forming protein</fullName>
    </recommendedName>
</protein>
<organism evidence="2 3">
    <name type="scientific">Vibrio azureus NBRC 104587</name>
    <dbReference type="NCBI Taxonomy" id="1219077"/>
    <lineage>
        <taxon>Bacteria</taxon>
        <taxon>Pseudomonadati</taxon>
        <taxon>Pseudomonadota</taxon>
        <taxon>Gammaproteobacteria</taxon>
        <taxon>Vibrionales</taxon>
        <taxon>Vibrionaceae</taxon>
        <taxon>Vibrio</taxon>
    </lineage>
</organism>